<keyword evidence="4" id="KW-0574">Periplasm</keyword>
<dbReference type="Gene3D" id="3.40.190.10">
    <property type="entry name" value="Periplasmic binding protein-like II"/>
    <property type="match status" value="2"/>
</dbReference>
<protein>
    <submittedName>
        <fullName evidence="6">Spermidine/putrescine transport system substrate-binding protein</fullName>
    </submittedName>
</protein>
<proteinExistence type="predicted"/>
<dbReference type="RefSeq" id="WP_072993406.1">
    <property type="nucleotide sequence ID" value="NZ_FQZB01000025.1"/>
</dbReference>
<keyword evidence="7" id="KW-1185">Reference proteome</keyword>
<feature type="binding site" evidence="5">
    <location>
        <position position="87"/>
    </location>
    <ligand>
        <name>spermidine</name>
        <dbReference type="ChEBI" id="CHEBI:57834"/>
    </ligand>
</feature>
<dbReference type="EMBL" id="FQZB01000025">
    <property type="protein sequence ID" value="SHK72889.1"/>
    <property type="molecule type" value="Genomic_DNA"/>
</dbReference>
<accession>A0A1M6UUI4</accession>
<dbReference type="GO" id="GO:0019808">
    <property type="term" value="F:polyamine binding"/>
    <property type="evidence" value="ECO:0007669"/>
    <property type="project" value="InterPro"/>
</dbReference>
<dbReference type="AlphaFoldDB" id="A0A1M6UUI4"/>
<dbReference type="OrthoDB" id="9769319at2"/>
<name>A0A1M6UUI4_9CLOT</name>
<evidence type="ECO:0000313" key="6">
    <source>
        <dbReference type="EMBL" id="SHK72889.1"/>
    </source>
</evidence>
<dbReference type="STRING" id="1121302.SAMN02745163_04354"/>
<evidence type="ECO:0000256" key="5">
    <source>
        <dbReference type="PIRSR" id="PIRSR019574-1"/>
    </source>
</evidence>
<evidence type="ECO:0000256" key="3">
    <source>
        <dbReference type="ARBA" id="ARBA00022729"/>
    </source>
</evidence>
<dbReference type="GO" id="GO:0015846">
    <property type="term" value="P:polyamine transport"/>
    <property type="evidence" value="ECO:0007669"/>
    <property type="project" value="InterPro"/>
</dbReference>
<comment type="subcellular location">
    <subcellularLocation>
        <location evidence="1">Periplasm</location>
    </subcellularLocation>
</comment>
<dbReference type="PRINTS" id="PR00909">
    <property type="entry name" value="SPERMDNBNDNG"/>
</dbReference>
<evidence type="ECO:0000256" key="2">
    <source>
        <dbReference type="ARBA" id="ARBA00022448"/>
    </source>
</evidence>
<keyword evidence="2" id="KW-0813">Transport</keyword>
<organism evidence="6 7">
    <name type="scientific">Clostridium cavendishii DSM 21758</name>
    <dbReference type="NCBI Taxonomy" id="1121302"/>
    <lineage>
        <taxon>Bacteria</taxon>
        <taxon>Bacillati</taxon>
        <taxon>Bacillota</taxon>
        <taxon>Clostridia</taxon>
        <taxon>Eubacteriales</taxon>
        <taxon>Clostridiaceae</taxon>
        <taxon>Clostridium</taxon>
    </lineage>
</organism>
<dbReference type="PANTHER" id="PTHR30222:SF17">
    <property type="entry name" value="SPERMIDINE_PUTRESCINE-BINDING PERIPLASMIC PROTEIN"/>
    <property type="match status" value="1"/>
</dbReference>
<dbReference type="Proteomes" id="UP000184310">
    <property type="component" value="Unassembled WGS sequence"/>
</dbReference>
<dbReference type="Pfam" id="PF13416">
    <property type="entry name" value="SBP_bac_8"/>
    <property type="match status" value="1"/>
</dbReference>
<dbReference type="PANTHER" id="PTHR30222">
    <property type="entry name" value="SPERMIDINE/PUTRESCINE-BINDING PERIPLASMIC PROTEIN"/>
    <property type="match status" value="1"/>
</dbReference>
<reference evidence="6 7" key="1">
    <citation type="submission" date="2016-11" db="EMBL/GenBank/DDBJ databases">
        <authorList>
            <person name="Jaros S."/>
            <person name="Januszkiewicz K."/>
            <person name="Wedrychowicz H."/>
        </authorList>
    </citation>
    <scope>NUCLEOTIDE SEQUENCE [LARGE SCALE GENOMIC DNA]</scope>
    <source>
        <strain evidence="6 7">DSM 21758</strain>
    </source>
</reference>
<gene>
    <name evidence="6" type="ORF">SAMN02745163_04354</name>
</gene>
<evidence type="ECO:0000256" key="4">
    <source>
        <dbReference type="ARBA" id="ARBA00022764"/>
    </source>
</evidence>
<dbReference type="PROSITE" id="PS51257">
    <property type="entry name" value="PROKAR_LIPOPROTEIN"/>
    <property type="match status" value="1"/>
</dbReference>
<evidence type="ECO:0000313" key="7">
    <source>
        <dbReference type="Proteomes" id="UP000184310"/>
    </source>
</evidence>
<sequence length="349" mass="40250">MNKFFKVISIAVCFMIGISTFTSCSKKEQVTLNVFNWGDNMDMSLIKDFEAKYNIKVNYSTYDTNEDMYTKVKSDTSQYDIVVPSDYMVQKMIKEDMLSKLDFSNIPNFKKIDETFLGRVMDPKNEYSVPYMSGTIGIIYNKNLVKEPVDSFNILWNEKYKGQIFMLDAQRDTIGVALKKLGYSLNSTKDSELEEAKKELIKQKPLVLAYVQDDVKDKMIQGEGALATIWSGEGLHLQEQYPYLEYIVPKEGANFWVDSFAVPKNAKHKKEAEIFINFMCEKDSALKNAAEVGYTTPQVEAKKAQPESVQKNKNAYMTKEMLDKCENYQDIGENIKKYDKIWTEIKSQK</sequence>
<dbReference type="InterPro" id="IPR006059">
    <property type="entry name" value="SBP"/>
</dbReference>
<dbReference type="SUPFAM" id="SSF53850">
    <property type="entry name" value="Periplasmic binding protein-like II"/>
    <property type="match status" value="1"/>
</dbReference>
<dbReference type="CDD" id="cd13590">
    <property type="entry name" value="PBP2_PotD_PotF_like"/>
    <property type="match status" value="1"/>
</dbReference>
<evidence type="ECO:0000256" key="1">
    <source>
        <dbReference type="ARBA" id="ARBA00004418"/>
    </source>
</evidence>
<dbReference type="GO" id="GO:0042597">
    <property type="term" value="C:periplasmic space"/>
    <property type="evidence" value="ECO:0007669"/>
    <property type="project" value="UniProtKB-SubCell"/>
</dbReference>
<keyword evidence="3" id="KW-0732">Signal</keyword>
<dbReference type="InterPro" id="IPR001188">
    <property type="entry name" value="Sperm_putr-bd"/>
</dbReference>
<dbReference type="PIRSF" id="PIRSF019574">
    <property type="entry name" value="Periplasmic_polyamine_BP"/>
    <property type="match status" value="1"/>
</dbReference>